<reference evidence="3 4" key="1">
    <citation type="submission" date="2024-07" db="EMBL/GenBank/DDBJ databases">
        <title>Chromosome-level genome assembly of the water stick insect Ranatra chinensis (Heteroptera: Nepidae).</title>
        <authorList>
            <person name="Liu X."/>
        </authorList>
    </citation>
    <scope>NUCLEOTIDE SEQUENCE [LARGE SCALE GENOMIC DNA]</scope>
    <source>
        <strain evidence="3">Cailab_2021Rc</strain>
        <tissue evidence="3">Muscle</tissue>
    </source>
</reference>
<evidence type="ECO:0000313" key="3">
    <source>
        <dbReference type="EMBL" id="KAL1140125.1"/>
    </source>
</evidence>
<feature type="compositionally biased region" description="Basic and acidic residues" evidence="1">
    <location>
        <begin position="351"/>
        <end position="361"/>
    </location>
</feature>
<evidence type="ECO:0000313" key="4">
    <source>
        <dbReference type="Proteomes" id="UP001558652"/>
    </source>
</evidence>
<feature type="compositionally biased region" description="Pro residues" evidence="1">
    <location>
        <begin position="362"/>
        <end position="376"/>
    </location>
</feature>
<keyword evidence="4" id="KW-1185">Reference proteome</keyword>
<dbReference type="InterPro" id="IPR036779">
    <property type="entry name" value="LysM_dom_sf"/>
</dbReference>
<feature type="compositionally biased region" description="Basic and acidic residues" evidence="1">
    <location>
        <begin position="215"/>
        <end position="253"/>
    </location>
</feature>
<dbReference type="InterPro" id="IPR018392">
    <property type="entry name" value="LysM"/>
</dbReference>
<gene>
    <name evidence="3" type="ORF">AAG570_000057</name>
</gene>
<feature type="non-terminal residue" evidence="3">
    <location>
        <position position="1"/>
    </location>
</feature>
<feature type="region of interest" description="Disordered" evidence="1">
    <location>
        <begin position="690"/>
        <end position="709"/>
    </location>
</feature>
<feature type="domain" description="LysM" evidence="2">
    <location>
        <begin position="4"/>
        <end position="47"/>
    </location>
</feature>
<protein>
    <recommendedName>
        <fullName evidence="2">LysM domain-containing protein</fullName>
    </recommendedName>
</protein>
<comment type="caution">
    <text evidence="3">The sequence shown here is derived from an EMBL/GenBank/DDBJ whole genome shotgun (WGS) entry which is preliminary data.</text>
</comment>
<feature type="region of interest" description="Disordered" evidence="1">
    <location>
        <begin position="324"/>
        <end position="379"/>
    </location>
</feature>
<dbReference type="PROSITE" id="PS51782">
    <property type="entry name" value="LYSM"/>
    <property type="match status" value="1"/>
</dbReference>
<evidence type="ECO:0000256" key="1">
    <source>
        <dbReference type="SAM" id="MobiDB-lite"/>
    </source>
</evidence>
<dbReference type="SMART" id="SM00257">
    <property type="entry name" value="LysM"/>
    <property type="match status" value="1"/>
</dbReference>
<feature type="compositionally biased region" description="Basic and acidic residues" evidence="1">
    <location>
        <begin position="425"/>
        <end position="439"/>
    </location>
</feature>
<dbReference type="Pfam" id="PF01476">
    <property type="entry name" value="LysM"/>
    <property type="match status" value="1"/>
</dbReference>
<accession>A0ABD0YW86</accession>
<proteinExistence type="predicted"/>
<feature type="compositionally biased region" description="Low complexity" evidence="1">
    <location>
        <begin position="470"/>
        <end position="483"/>
    </location>
</feature>
<sequence length="746" mass="81386">IFSVPIQVEPSDTLTSVAAHFDTTPSELVKLNRLASRTVFPGQRIWVPDKSGEGGGDGGDRGEEGGSGDGVTEGGESADILETLRVSSPKPGHVERVGTPSSPSLEKFLKINVRHITDGQGVVSGVLLVTPNAVMFDPNVSDPLVIERGPESYGVIAPMEYVVNAAIYHDIAHMRVGSSHSRCDMPKPEVYRMKSEDLEGDGDSTRPPTRANSADSREPSTKETLPDLRSSTEEDDSCWREGDAFPKAFERDLVTPTNVAPEKPEEGDKPDVEREGKEGGDMMNEEEGMAYLRKLDERRKSCLDHHWAVPSQHSLERDHQVFNLLGEDDAERQDRGSDGDGVEEGQLVKLSCHDSGIDIRDPPPPPPLPPPLPPAMPRKTVYSDADILLAGDGEFVPPVPVVPFHPPLVADEKKKQQSVSFSLDEDQKKEDDKQQDTKKTKMLKRLSYPLAWMEGITGSDEKEVGGGSLPTSADSHPSHSSSVFSKVFTSSPINMVTDFGSGLFTKTPSEDSSGGRFPFPPSSAPSSAPSSGPNSATMPSSTSSSFSPSNIISSVGRTQHAGVVGGGAPQSRPPGPKLDYRSMVSVEDMPELFVSFDKLIPRPARSCEDPPLYLRLRMGKPKDTKIPKYTPIMSYGKKKMRPEYWFSVPRERVDELYRFLMAWVGHLYGDLDEEVVTARGFELVDSDTELWDSEDGGSGARRPSDTDITRESWEVSPNNFIFRDCGVGKNPPTNSVHSSLAPAFML</sequence>
<feature type="compositionally biased region" description="Low complexity" evidence="1">
    <location>
        <begin position="524"/>
        <end position="554"/>
    </location>
</feature>
<feature type="region of interest" description="Disordered" evidence="1">
    <location>
        <begin position="506"/>
        <end position="580"/>
    </location>
</feature>
<dbReference type="CDD" id="cd00118">
    <property type="entry name" value="LysM"/>
    <property type="match status" value="1"/>
</dbReference>
<feature type="region of interest" description="Disordered" evidence="1">
    <location>
        <begin position="410"/>
        <end position="483"/>
    </location>
</feature>
<dbReference type="Gene3D" id="3.10.350.10">
    <property type="entry name" value="LysM domain"/>
    <property type="match status" value="1"/>
</dbReference>
<name>A0ABD0YW86_9HEMI</name>
<dbReference type="EMBL" id="JBFDAA010000001">
    <property type="protein sequence ID" value="KAL1140125.1"/>
    <property type="molecule type" value="Genomic_DNA"/>
</dbReference>
<feature type="compositionally biased region" description="Basic and acidic residues" evidence="1">
    <location>
        <begin position="262"/>
        <end position="280"/>
    </location>
</feature>
<organism evidence="3 4">
    <name type="scientific">Ranatra chinensis</name>
    <dbReference type="NCBI Taxonomy" id="642074"/>
    <lineage>
        <taxon>Eukaryota</taxon>
        <taxon>Metazoa</taxon>
        <taxon>Ecdysozoa</taxon>
        <taxon>Arthropoda</taxon>
        <taxon>Hexapoda</taxon>
        <taxon>Insecta</taxon>
        <taxon>Pterygota</taxon>
        <taxon>Neoptera</taxon>
        <taxon>Paraneoptera</taxon>
        <taxon>Hemiptera</taxon>
        <taxon>Heteroptera</taxon>
        <taxon>Panheteroptera</taxon>
        <taxon>Nepomorpha</taxon>
        <taxon>Nepidae</taxon>
        <taxon>Ranatrinae</taxon>
        <taxon>Ranatra</taxon>
    </lineage>
</organism>
<feature type="region of interest" description="Disordered" evidence="1">
    <location>
        <begin position="195"/>
        <end position="283"/>
    </location>
</feature>
<dbReference type="Proteomes" id="UP001558652">
    <property type="component" value="Unassembled WGS sequence"/>
</dbReference>
<dbReference type="AlphaFoldDB" id="A0ABD0YW86"/>
<evidence type="ECO:0000259" key="2">
    <source>
        <dbReference type="PROSITE" id="PS51782"/>
    </source>
</evidence>
<feature type="region of interest" description="Disordered" evidence="1">
    <location>
        <begin position="45"/>
        <end position="75"/>
    </location>
</feature>
<dbReference type="SUPFAM" id="SSF54106">
    <property type="entry name" value="LysM domain"/>
    <property type="match status" value="1"/>
</dbReference>